<gene>
    <name evidence="4" type="ORF">BFP76_08825</name>
</gene>
<dbReference type="SUPFAM" id="SSF53850">
    <property type="entry name" value="Periplasmic binding protein-like II"/>
    <property type="match status" value="1"/>
</dbReference>
<reference evidence="4 5" key="1">
    <citation type="submission" date="2016-08" db="EMBL/GenBank/DDBJ databases">
        <title>Draft genome of Amylibacter sp. strain 4G11.</title>
        <authorList>
            <person name="Wong S.-K."/>
            <person name="Hamasaki K."/>
            <person name="Yoshizawa S."/>
        </authorList>
    </citation>
    <scope>NUCLEOTIDE SEQUENCE [LARGE SCALE GENOMIC DNA]</scope>
    <source>
        <strain evidence="4 5">4G11</strain>
    </source>
</reference>
<dbReference type="InterPro" id="IPR006059">
    <property type="entry name" value="SBP"/>
</dbReference>
<dbReference type="Proteomes" id="UP000231516">
    <property type="component" value="Unassembled WGS sequence"/>
</dbReference>
<proteinExistence type="inferred from homology"/>
<keyword evidence="3" id="KW-0732">Signal</keyword>
<dbReference type="InterPro" id="IPR050490">
    <property type="entry name" value="Bact_solute-bd_prot1"/>
</dbReference>
<evidence type="ECO:0000313" key="4">
    <source>
        <dbReference type="EMBL" id="PIB23293.1"/>
    </source>
</evidence>
<protein>
    <submittedName>
        <fullName evidence="4">Sugar ABC transporter permease</fullName>
    </submittedName>
</protein>
<name>A0A2G5K2R0_9RHOB</name>
<organism evidence="4 5">
    <name type="scientific">Paramylibacter kogurei</name>
    <dbReference type="NCBI Taxonomy" id="1889778"/>
    <lineage>
        <taxon>Bacteria</taxon>
        <taxon>Pseudomonadati</taxon>
        <taxon>Pseudomonadota</taxon>
        <taxon>Alphaproteobacteria</taxon>
        <taxon>Rhodobacterales</taxon>
        <taxon>Paracoccaceae</taxon>
        <taxon>Paramylibacter</taxon>
    </lineage>
</organism>
<dbReference type="AlphaFoldDB" id="A0A2G5K2R0"/>
<dbReference type="GO" id="GO:0042597">
    <property type="term" value="C:periplasmic space"/>
    <property type="evidence" value="ECO:0007669"/>
    <property type="project" value="UniProtKB-SubCell"/>
</dbReference>
<dbReference type="EMBL" id="MDGM01000014">
    <property type="protein sequence ID" value="PIB23293.1"/>
    <property type="molecule type" value="Genomic_DNA"/>
</dbReference>
<comment type="similarity">
    <text evidence="2">Belongs to the bacterial solute-binding protein 1 family.</text>
</comment>
<comment type="subcellular location">
    <subcellularLocation>
        <location evidence="1">Periplasm</location>
    </subcellularLocation>
</comment>
<dbReference type="PANTHER" id="PTHR43649:SF17">
    <property type="entry name" value="ABC TRANSPORTER SOLUTE BINDING PROTEIN-SUGAR TRANSPORT"/>
    <property type="match status" value="1"/>
</dbReference>
<sequence length="522" mass="58929">MRKLCLAAALFAGSAITTPVLADDHLKIVEGDPLELTIQMNHRAYPIYEESWPVEQQARQWTNVHLVDVTVGANMRTDSENTGNTEALNLMLASGAIPDIVGSSRIRDFVNQYGPEGAFVPLNDLIAEHAPNIAAYYAQRPDIEDAVKAADGQMYYVPYLPDGKYGRAYWIRTDWLDALGLEVPQTVEEYEAVLRAFKTQDPNGNGEADEVPFFARQWPELIRLVTLWDGRAHGSDTYHDFLVEEGKISHGYIGEGYRDGISNLARWYAEGLIDAEVFTRGSSARDFLLSENLGGSTHDWFASTGGYNSLSSEIDGFEFRAMVPPASPSGKRVEEHRRILVKPDGWAIGHTNENVVETIKYFDFWFTEEGRRLANFGVEGTHYNMVDGKPIFTEAFLNAGPVNRSLNQVGAQLQGRGYFQDYNYEIQWTNEFALEGIELYEQGDYLIPDFLGVAFTSDEQQVYDRTWGSIRDYMLERQQSWILGNGDVNADWDAYLAKLDEMGLQELLVVMQSAYDRQYGKN</sequence>
<keyword evidence="5" id="KW-1185">Reference proteome</keyword>
<evidence type="ECO:0000313" key="5">
    <source>
        <dbReference type="Proteomes" id="UP000231516"/>
    </source>
</evidence>
<dbReference type="Gene3D" id="3.40.190.10">
    <property type="entry name" value="Periplasmic binding protein-like II"/>
    <property type="match status" value="2"/>
</dbReference>
<evidence type="ECO:0000256" key="3">
    <source>
        <dbReference type="SAM" id="SignalP"/>
    </source>
</evidence>
<feature type="chain" id="PRO_5013599561" evidence="3">
    <location>
        <begin position="23"/>
        <end position="522"/>
    </location>
</feature>
<dbReference type="Pfam" id="PF13416">
    <property type="entry name" value="SBP_bac_8"/>
    <property type="match status" value="1"/>
</dbReference>
<evidence type="ECO:0000256" key="2">
    <source>
        <dbReference type="ARBA" id="ARBA00008520"/>
    </source>
</evidence>
<dbReference type="OrthoDB" id="9787283at2"/>
<dbReference type="RefSeq" id="WP_099594576.1">
    <property type="nucleotide sequence ID" value="NZ_MDGM01000014.1"/>
</dbReference>
<accession>A0A2G5K2R0</accession>
<comment type="caution">
    <text evidence="4">The sequence shown here is derived from an EMBL/GenBank/DDBJ whole genome shotgun (WGS) entry which is preliminary data.</text>
</comment>
<feature type="signal peptide" evidence="3">
    <location>
        <begin position="1"/>
        <end position="22"/>
    </location>
</feature>
<evidence type="ECO:0000256" key="1">
    <source>
        <dbReference type="ARBA" id="ARBA00004418"/>
    </source>
</evidence>
<dbReference type="PANTHER" id="PTHR43649">
    <property type="entry name" value="ARABINOSE-BINDING PROTEIN-RELATED"/>
    <property type="match status" value="1"/>
</dbReference>